<dbReference type="PROSITE" id="PS51257">
    <property type="entry name" value="PROKAR_LIPOPROTEIN"/>
    <property type="match status" value="1"/>
</dbReference>
<dbReference type="Proteomes" id="UP000179001">
    <property type="component" value="Unassembled WGS sequence"/>
</dbReference>
<comment type="caution">
    <text evidence="5">The sequence shown here is derived from an EMBL/GenBank/DDBJ whole genome shotgun (WGS) entry which is preliminary data.</text>
</comment>
<sequence length="474" mass="53553">MQKIKKWRTVLTVFLIAIFLVTTGASCAKGGTSDAKESFKPVTLKFWTVFDDRDAYADIITAYKQLHPNVTIEFKKLRFEEYEKELIEAFALGQGPDIFSIQNTWTNQYLKLLDPMPLTVSVPIKTIEGTVKKEEVIKLVTEKMYTPSQVKTIFGDNVAEDTVFQYNEGTEDEPILTPRVFGLPTSLDNMVLYYNRDILNNAGVPEPAKYWTDLEGQIEKIRKVDNDNNILQGAIALGTAKNVVRSFDILSLLMMQLKTEMVDDRGQVNFHKIPASLSGQGITTPPGINGLEFYAAFADPILNTYTWNEKMLESLQAFTSGKLAYFPGYAYHRPFIEAQAPTMNLEIAPMLQLEGYDTVNFANYWLQSVSANSQNKGFAWDFVRFMTSPEQVIKYLDKTGKPAAVRSLFDKQVQDEEMSVFVEQTLTAKSWYRGKDYKAAEKIFDDMIESVGLGEVTAKEAAGLAVQKIQQTMK</sequence>
<dbReference type="AlphaFoldDB" id="A0A1F5T412"/>
<dbReference type="GO" id="GO:0042956">
    <property type="term" value="P:maltodextrin transmembrane transport"/>
    <property type="evidence" value="ECO:0007669"/>
    <property type="project" value="TreeGrafter"/>
</dbReference>
<dbReference type="PANTHER" id="PTHR30061">
    <property type="entry name" value="MALTOSE-BINDING PERIPLASMIC PROTEIN"/>
    <property type="match status" value="1"/>
</dbReference>
<dbReference type="EMBL" id="MFGJ01000001">
    <property type="protein sequence ID" value="OGF33456.1"/>
    <property type="molecule type" value="Genomic_DNA"/>
</dbReference>
<dbReference type="GO" id="GO:0055052">
    <property type="term" value="C:ATP-binding cassette (ABC) transporter complex, substrate-binding subunit-containing"/>
    <property type="evidence" value="ECO:0007669"/>
    <property type="project" value="TreeGrafter"/>
</dbReference>
<evidence type="ECO:0000256" key="2">
    <source>
        <dbReference type="ARBA" id="ARBA00022448"/>
    </source>
</evidence>
<feature type="signal peptide" evidence="4">
    <location>
        <begin position="1"/>
        <end position="28"/>
    </location>
</feature>
<keyword evidence="2" id="KW-0813">Transport</keyword>
<keyword evidence="3 4" id="KW-0732">Signal</keyword>
<feature type="chain" id="PRO_5009521332" description="ABC transporter substrate-binding protein" evidence="4">
    <location>
        <begin position="29"/>
        <end position="474"/>
    </location>
</feature>
<protein>
    <recommendedName>
        <fullName evidence="7">ABC transporter substrate-binding protein</fullName>
    </recommendedName>
</protein>
<comment type="similarity">
    <text evidence="1">Belongs to the bacterial solute-binding protein 1 family.</text>
</comment>
<gene>
    <name evidence="5" type="ORF">A2478_02065</name>
</gene>
<reference evidence="5 6" key="1">
    <citation type="journal article" date="2016" name="Nat. Commun.">
        <title>Thousands of microbial genomes shed light on interconnected biogeochemical processes in an aquifer system.</title>
        <authorList>
            <person name="Anantharaman K."/>
            <person name="Brown C.T."/>
            <person name="Hug L.A."/>
            <person name="Sharon I."/>
            <person name="Castelle C.J."/>
            <person name="Probst A.J."/>
            <person name="Thomas B.C."/>
            <person name="Singh A."/>
            <person name="Wilkins M.J."/>
            <person name="Karaoz U."/>
            <person name="Brodie E.L."/>
            <person name="Williams K.H."/>
            <person name="Hubbard S.S."/>
            <person name="Banfield J.F."/>
        </authorList>
    </citation>
    <scope>NUCLEOTIDE SEQUENCE [LARGE SCALE GENOMIC DNA]</scope>
</reference>
<dbReference type="Gene3D" id="3.40.190.10">
    <property type="entry name" value="Periplasmic binding protein-like II"/>
    <property type="match status" value="1"/>
</dbReference>
<dbReference type="STRING" id="1798002.A2478_02065"/>
<accession>A0A1F5T412</accession>
<evidence type="ECO:0000256" key="1">
    <source>
        <dbReference type="ARBA" id="ARBA00008520"/>
    </source>
</evidence>
<evidence type="ECO:0000256" key="3">
    <source>
        <dbReference type="ARBA" id="ARBA00022729"/>
    </source>
</evidence>
<dbReference type="SUPFAM" id="SSF53850">
    <property type="entry name" value="Periplasmic binding protein-like II"/>
    <property type="match status" value="1"/>
</dbReference>
<organism evidence="5 6">
    <name type="scientific">Candidatus Falkowbacteria bacterium RIFOXYC2_FULL_36_12</name>
    <dbReference type="NCBI Taxonomy" id="1798002"/>
    <lineage>
        <taxon>Bacteria</taxon>
        <taxon>Candidatus Falkowiibacteriota</taxon>
    </lineage>
</organism>
<dbReference type="PANTHER" id="PTHR30061:SF50">
    <property type="entry name" value="MALTOSE_MALTODEXTRIN-BINDING PERIPLASMIC PROTEIN"/>
    <property type="match status" value="1"/>
</dbReference>
<dbReference type="InterPro" id="IPR006059">
    <property type="entry name" value="SBP"/>
</dbReference>
<dbReference type="Pfam" id="PF01547">
    <property type="entry name" value="SBP_bac_1"/>
    <property type="match status" value="1"/>
</dbReference>
<dbReference type="GO" id="GO:1901982">
    <property type="term" value="F:maltose binding"/>
    <property type="evidence" value="ECO:0007669"/>
    <property type="project" value="TreeGrafter"/>
</dbReference>
<name>A0A1F5T412_9BACT</name>
<proteinExistence type="inferred from homology"/>
<evidence type="ECO:0008006" key="7">
    <source>
        <dbReference type="Google" id="ProtNLM"/>
    </source>
</evidence>
<evidence type="ECO:0000256" key="4">
    <source>
        <dbReference type="SAM" id="SignalP"/>
    </source>
</evidence>
<dbReference type="GO" id="GO:0015768">
    <property type="term" value="P:maltose transport"/>
    <property type="evidence" value="ECO:0007669"/>
    <property type="project" value="TreeGrafter"/>
</dbReference>
<evidence type="ECO:0000313" key="6">
    <source>
        <dbReference type="Proteomes" id="UP000179001"/>
    </source>
</evidence>
<evidence type="ECO:0000313" key="5">
    <source>
        <dbReference type="EMBL" id="OGF33456.1"/>
    </source>
</evidence>